<dbReference type="Proteomes" id="UP000295106">
    <property type="component" value="Unassembled WGS sequence"/>
</dbReference>
<feature type="region of interest" description="Disordered" evidence="1">
    <location>
        <begin position="21"/>
        <end position="85"/>
    </location>
</feature>
<dbReference type="AlphaFoldDB" id="A0A4R2MKS8"/>
<dbReference type="Pfam" id="PF10116">
    <property type="entry name" value="Host_attach"/>
    <property type="match status" value="1"/>
</dbReference>
<name>A0A4R2MKS8_RUBGE</name>
<feature type="compositionally biased region" description="Low complexity" evidence="1">
    <location>
        <begin position="65"/>
        <end position="75"/>
    </location>
</feature>
<evidence type="ECO:0000313" key="3">
    <source>
        <dbReference type="Proteomes" id="UP000295106"/>
    </source>
</evidence>
<evidence type="ECO:0000256" key="1">
    <source>
        <dbReference type="SAM" id="MobiDB-lite"/>
    </source>
</evidence>
<reference evidence="2 3" key="1">
    <citation type="submission" date="2019-03" db="EMBL/GenBank/DDBJ databases">
        <title>Genomic Encyclopedia of Type Strains, Phase IV (KMG-IV): sequencing the most valuable type-strain genomes for metagenomic binning, comparative biology and taxonomic classification.</title>
        <authorList>
            <person name="Goeker M."/>
        </authorList>
    </citation>
    <scope>NUCLEOTIDE SEQUENCE [LARGE SCALE GENOMIC DNA]</scope>
    <source>
        <strain evidence="2 3">DSM 1709</strain>
    </source>
</reference>
<dbReference type="EMBL" id="SLXD01000001">
    <property type="protein sequence ID" value="TCP05404.1"/>
    <property type="molecule type" value="Genomic_DNA"/>
</dbReference>
<comment type="caution">
    <text evidence="2">The sequence shown here is derived from an EMBL/GenBank/DDBJ whole genome shotgun (WGS) entry which is preliminary data.</text>
</comment>
<protein>
    <submittedName>
        <fullName evidence="2">Protein required for attachment to host cells</fullName>
    </submittedName>
</protein>
<proteinExistence type="predicted"/>
<dbReference type="InterPro" id="IPR019291">
    <property type="entry name" value="Host_attachment_protein"/>
</dbReference>
<dbReference type="OrthoDB" id="329419at2"/>
<gene>
    <name evidence="2" type="ORF">EV684_101276</name>
</gene>
<accession>A0A4R2MKS8</accession>
<sequence>MDDKTIWVLVADEAIARLLRRPDGGGALEPIEELTDPAAHARGRDLRDDAVGRRTGGVPAGAPESTRGGTATTSAGEDERHHEAESFARRVAARLHEAALAHRFDELHLAAAPRFLGLLRKAFSPQVQQRLGRQFDKDLVQVDNAALGERFFPRPRRAGGSPM</sequence>
<dbReference type="GeneID" id="99687006"/>
<evidence type="ECO:0000313" key="2">
    <source>
        <dbReference type="EMBL" id="TCP05404.1"/>
    </source>
</evidence>
<organism evidence="2 3">
    <name type="scientific">Rubrivivax gelatinosus</name>
    <name type="common">Rhodocyclus gelatinosus</name>
    <name type="synonym">Rhodopseudomonas gelatinosa</name>
    <dbReference type="NCBI Taxonomy" id="28068"/>
    <lineage>
        <taxon>Bacteria</taxon>
        <taxon>Pseudomonadati</taxon>
        <taxon>Pseudomonadota</taxon>
        <taxon>Betaproteobacteria</taxon>
        <taxon>Burkholderiales</taxon>
        <taxon>Sphaerotilaceae</taxon>
        <taxon>Rubrivivax</taxon>
    </lineage>
</organism>
<dbReference type="RefSeq" id="WP_132644412.1">
    <property type="nucleotide sequence ID" value="NZ_CP181386.1"/>
</dbReference>
<feature type="compositionally biased region" description="Basic and acidic residues" evidence="1">
    <location>
        <begin position="42"/>
        <end position="52"/>
    </location>
</feature>